<sequence>MPVIEAIGGVIGVAIFCSVIVRRVRIKKRQQRANKETKALWKRRKFVYGSPQVIRDSINTPFSNTDTEPPIATVNYYPSASAVVTPNIILPPIHFRGDNVFCSYPSTVPVSPIPPLPNQQIDQYPVQSINGSIEGRENDVELEDLSPPAPTTPNLYEEIPSAPSLEVPEFAENDFPELPASPSSRQKPSAPALDDLELTAASVTTSTPGRSTE</sequence>
<evidence type="ECO:0000313" key="3">
    <source>
        <dbReference type="EMBL" id="ORY07125.1"/>
    </source>
</evidence>
<feature type="compositionally biased region" description="Polar residues" evidence="1">
    <location>
        <begin position="201"/>
        <end position="213"/>
    </location>
</feature>
<dbReference type="InParanoid" id="A0A1Y1ZBI4"/>
<keyword evidence="2" id="KW-0472">Membrane</keyword>
<dbReference type="Proteomes" id="UP000193498">
    <property type="component" value="Unassembled WGS sequence"/>
</dbReference>
<comment type="caution">
    <text evidence="3">The sequence shown here is derived from an EMBL/GenBank/DDBJ whole genome shotgun (WGS) entry which is preliminary data.</text>
</comment>
<keyword evidence="2" id="KW-1133">Transmembrane helix</keyword>
<accession>A0A1Y1ZBI4</accession>
<keyword evidence="2" id="KW-0812">Transmembrane</keyword>
<reference evidence="3 4" key="1">
    <citation type="submission" date="2016-07" db="EMBL/GenBank/DDBJ databases">
        <title>Pervasive Adenine N6-methylation of Active Genes in Fungi.</title>
        <authorList>
            <consortium name="DOE Joint Genome Institute"/>
            <person name="Mondo S.J."/>
            <person name="Dannebaum R.O."/>
            <person name="Kuo R.C."/>
            <person name="Labutti K."/>
            <person name="Haridas S."/>
            <person name="Kuo A."/>
            <person name="Salamov A."/>
            <person name="Ahrendt S.R."/>
            <person name="Lipzen A."/>
            <person name="Sullivan W."/>
            <person name="Andreopoulos W.B."/>
            <person name="Clum A."/>
            <person name="Lindquist E."/>
            <person name="Daum C."/>
            <person name="Ramamoorthy G.K."/>
            <person name="Gryganskyi A."/>
            <person name="Culley D."/>
            <person name="Magnuson J.K."/>
            <person name="James T.Y."/>
            <person name="O'Malley M.A."/>
            <person name="Stajich J.E."/>
            <person name="Spatafora J.W."/>
            <person name="Visel A."/>
            <person name="Grigoriev I.V."/>
        </authorList>
    </citation>
    <scope>NUCLEOTIDE SEQUENCE [LARGE SCALE GENOMIC DNA]</scope>
    <source>
        <strain evidence="3 4">CBS 931.73</strain>
    </source>
</reference>
<evidence type="ECO:0000313" key="4">
    <source>
        <dbReference type="Proteomes" id="UP000193498"/>
    </source>
</evidence>
<keyword evidence="4" id="KW-1185">Reference proteome</keyword>
<evidence type="ECO:0000256" key="1">
    <source>
        <dbReference type="SAM" id="MobiDB-lite"/>
    </source>
</evidence>
<dbReference type="AlphaFoldDB" id="A0A1Y1ZBI4"/>
<evidence type="ECO:0000256" key="2">
    <source>
        <dbReference type="SAM" id="Phobius"/>
    </source>
</evidence>
<gene>
    <name evidence="3" type="ORF">K493DRAFT_310346</name>
</gene>
<feature type="transmembrane region" description="Helical" evidence="2">
    <location>
        <begin position="6"/>
        <end position="24"/>
    </location>
</feature>
<name>A0A1Y1ZBI4_9FUNG</name>
<organism evidence="3 4">
    <name type="scientific">Basidiobolus meristosporus CBS 931.73</name>
    <dbReference type="NCBI Taxonomy" id="1314790"/>
    <lineage>
        <taxon>Eukaryota</taxon>
        <taxon>Fungi</taxon>
        <taxon>Fungi incertae sedis</taxon>
        <taxon>Zoopagomycota</taxon>
        <taxon>Entomophthoromycotina</taxon>
        <taxon>Basidiobolomycetes</taxon>
        <taxon>Basidiobolales</taxon>
        <taxon>Basidiobolaceae</taxon>
        <taxon>Basidiobolus</taxon>
    </lineage>
</organism>
<dbReference type="EMBL" id="MCFE01000011">
    <property type="protein sequence ID" value="ORY07125.1"/>
    <property type="molecule type" value="Genomic_DNA"/>
</dbReference>
<feature type="region of interest" description="Disordered" evidence="1">
    <location>
        <begin position="142"/>
        <end position="213"/>
    </location>
</feature>
<protein>
    <submittedName>
        <fullName evidence="3">Uncharacterized protein</fullName>
    </submittedName>
</protein>
<proteinExistence type="predicted"/>